<dbReference type="Proteomes" id="UP000291302">
    <property type="component" value="Unassembled WGS sequence"/>
</dbReference>
<accession>A0ABY1XYK9</accession>
<proteinExistence type="predicted"/>
<dbReference type="PANTHER" id="PTHR43031:SF1">
    <property type="entry name" value="PYRIDINE NUCLEOTIDE-DISULPHIDE OXIDOREDUCTASE"/>
    <property type="match status" value="1"/>
</dbReference>
<evidence type="ECO:0000259" key="1">
    <source>
        <dbReference type="PROSITE" id="PS50206"/>
    </source>
</evidence>
<keyword evidence="3" id="KW-1185">Reference proteome</keyword>
<evidence type="ECO:0000313" key="3">
    <source>
        <dbReference type="Proteomes" id="UP000291302"/>
    </source>
</evidence>
<dbReference type="SUPFAM" id="SSF52821">
    <property type="entry name" value="Rhodanese/Cell cycle control phosphatase"/>
    <property type="match status" value="1"/>
</dbReference>
<reference evidence="2 3" key="1">
    <citation type="submission" date="2019-02" db="EMBL/GenBank/DDBJ databases">
        <title>The genomic architecture of introgression among sibling species of bacteria.</title>
        <authorList>
            <person name="Cavassim M.I.A."/>
            <person name="Moeskjaer S."/>
            <person name="Moslemi C."/>
            <person name="Fields B."/>
            <person name="Bachmann A."/>
            <person name="Vilhjalmsson B."/>
            <person name="Schierup M.H."/>
            <person name="Young J.P.W."/>
            <person name="Andersen S.U."/>
        </authorList>
    </citation>
    <scope>NUCLEOTIDE SEQUENCE [LARGE SCALE GENOMIC DNA]</scope>
    <source>
        <strain evidence="2 3">SM51</strain>
    </source>
</reference>
<dbReference type="SMART" id="SM00450">
    <property type="entry name" value="RHOD"/>
    <property type="match status" value="1"/>
</dbReference>
<gene>
    <name evidence="2" type="ORF">ELH03_16390</name>
</gene>
<feature type="domain" description="Rhodanese" evidence="1">
    <location>
        <begin position="40"/>
        <end position="130"/>
    </location>
</feature>
<dbReference type="Gene3D" id="3.40.250.10">
    <property type="entry name" value="Rhodanese-like domain"/>
    <property type="match status" value="1"/>
</dbReference>
<dbReference type="InterPro" id="IPR001307">
    <property type="entry name" value="Thiosulphate_STrfase_CS"/>
</dbReference>
<comment type="caution">
    <text evidence="2">The sequence shown here is derived from an EMBL/GenBank/DDBJ whole genome shotgun (WGS) entry which is preliminary data.</text>
</comment>
<protein>
    <submittedName>
        <fullName evidence="2">Rhodanese-like domain-containing protein</fullName>
    </submittedName>
</protein>
<name>A0ABY1XYK9_9HYPH</name>
<dbReference type="PROSITE" id="PS00380">
    <property type="entry name" value="RHODANESE_1"/>
    <property type="match status" value="1"/>
</dbReference>
<dbReference type="InterPro" id="IPR001763">
    <property type="entry name" value="Rhodanese-like_dom"/>
</dbReference>
<dbReference type="PROSITE" id="PS50206">
    <property type="entry name" value="RHODANESE_3"/>
    <property type="match status" value="1"/>
</dbReference>
<sequence>MPSPVSQIPTAAPDAAVTHFAAKLAVETDCSDVHAAFAAGQVDFVLLDVRSPQLFAESHIPGAINLPHGKMTAHRMSAWASDTLFVVYCAGPHCNGADKAAFRLANLGLSVKLVIGGMTGWADEGFAFEKGVPTAA</sequence>
<evidence type="ECO:0000313" key="2">
    <source>
        <dbReference type="EMBL" id="TBE72226.1"/>
    </source>
</evidence>
<organism evidence="2 3">
    <name type="scientific">Rhizobium beringeri</name>
    <dbReference type="NCBI Taxonomy" id="3019934"/>
    <lineage>
        <taxon>Bacteria</taxon>
        <taxon>Pseudomonadati</taxon>
        <taxon>Pseudomonadota</taxon>
        <taxon>Alphaproteobacteria</taxon>
        <taxon>Hyphomicrobiales</taxon>
        <taxon>Rhizobiaceae</taxon>
        <taxon>Rhizobium/Agrobacterium group</taxon>
        <taxon>Rhizobium</taxon>
    </lineage>
</organism>
<dbReference type="InterPro" id="IPR050229">
    <property type="entry name" value="GlpE_sulfurtransferase"/>
</dbReference>
<dbReference type="InterPro" id="IPR036873">
    <property type="entry name" value="Rhodanese-like_dom_sf"/>
</dbReference>
<dbReference type="EMBL" id="SILG01000001">
    <property type="protein sequence ID" value="TBE72226.1"/>
    <property type="molecule type" value="Genomic_DNA"/>
</dbReference>
<dbReference type="RefSeq" id="WP_128400938.1">
    <property type="nucleotide sequence ID" value="NZ_CP140807.1"/>
</dbReference>
<dbReference type="PANTHER" id="PTHR43031">
    <property type="entry name" value="FAD-DEPENDENT OXIDOREDUCTASE"/>
    <property type="match status" value="1"/>
</dbReference>
<dbReference type="Pfam" id="PF00581">
    <property type="entry name" value="Rhodanese"/>
    <property type="match status" value="1"/>
</dbReference>